<protein>
    <recommendedName>
        <fullName evidence="3">SnoaL-like domain-containing protein</fullName>
    </recommendedName>
</protein>
<evidence type="ECO:0008006" key="3">
    <source>
        <dbReference type="Google" id="ProtNLM"/>
    </source>
</evidence>
<evidence type="ECO:0000313" key="1">
    <source>
        <dbReference type="EMBL" id="MBM7473645.1"/>
    </source>
</evidence>
<reference evidence="1 2" key="1">
    <citation type="submission" date="2021-01" db="EMBL/GenBank/DDBJ databases">
        <title>Sequencing the genomes of 1000 actinobacteria strains.</title>
        <authorList>
            <person name="Klenk H.-P."/>
        </authorList>
    </citation>
    <scope>NUCLEOTIDE SEQUENCE [LARGE SCALE GENOMIC DNA]</scope>
    <source>
        <strain evidence="1 2">DSM 13057</strain>
    </source>
</reference>
<accession>A0ABS2LA67</accession>
<dbReference type="SUPFAM" id="SSF54427">
    <property type="entry name" value="NTF2-like"/>
    <property type="match status" value="1"/>
</dbReference>
<dbReference type="Gene3D" id="3.10.450.50">
    <property type="match status" value="1"/>
</dbReference>
<dbReference type="EMBL" id="JAFBBU010000001">
    <property type="protein sequence ID" value="MBM7473645.1"/>
    <property type="molecule type" value="Genomic_DNA"/>
</dbReference>
<dbReference type="InterPro" id="IPR032710">
    <property type="entry name" value="NTF2-like_dom_sf"/>
</dbReference>
<dbReference type="Proteomes" id="UP000776164">
    <property type="component" value="Unassembled WGS sequence"/>
</dbReference>
<sequence>MNDERGKSLATAEVLIEAMKSLEPTIMAPLFAPESIVWHNTDGIEQNRDDFLAGLGTLRAACNAVGCAAEIDVKECETITNGFVQSYRWFFRTPGQPTVEIPCAMWVTLNAEGTITRFEEYLDSVGANALNAVLAGV</sequence>
<evidence type="ECO:0000313" key="2">
    <source>
        <dbReference type="Proteomes" id="UP000776164"/>
    </source>
</evidence>
<dbReference type="RefSeq" id="WP_205111250.1">
    <property type="nucleotide sequence ID" value="NZ_BAAAHT010000001.1"/>
</dbReference>
<keyword evidence="2" id="KW-1185">Reference proteome</keyword>
<gene>
    <name evidence="1" type="ORF">JOE66_003279</name>
</gene>
<comment type="caution">
    <text evidence="1">The sequence shown here is derived from an EMBL/GenBank/DDBJ whole genome shotgun (WGS) entry which is preliminary data.</text>
</comment>
<proteinExistence type="predicted"/>
<name>A0ABS2LA67_9MICO</name>
<organism evidence="1 2">
    <name type="scientific">Subtercola frigoramans</name>
    <dbReference type="NCBI Taxonomy" id="120298"/>
    <lineage>
        <taxon>Bacteria</taxon>
        <taxon>Bacillati</taxon>
        <taxon>Actinomycetota</taxon>
        <taxon>Actinomycetes</taxon>
        <taxon>Micrococcales</taxon>
        <taxon>Microbacteriaceae</taxon>
        <taxon>Subtercola</taxon>
    </lineage>
</organism>